<evidence type="ECO:0000256" key="2">
    <source>
        <dbReference type="ARBA" id="ARBA00001958"/>
    </source>
</evidence>
<evidence type="ECO:0000256" key="6">
    <source>
        <dbReference type="ARBA" id="ARBA00012102"/>
    </source>
</evidence>
<accession>A0A6J4KHK5</accession>
<dbReference type="GO" id="GO:0004594">
    <property type="term" value="F:pantothenate kinase activity"/>
    <property type="evidence" value="ECO:0007669"/>
    <property type="project" value="UniProtKB-UniRule"/>
</dbReference>
<dbReference type="UniPathway" id="UPA00241">
    <property type="reaction ID" value="UER00352"/>
</dbReference>
<feature type="binding site" evidence="16">
    <location>
        <begin position="111"/>
        <end position="114"/>
    </location>
    <ligand>
        <name>substrate</name>
    </ligand>
</feature>
<evidence type="ECO:0000256" key="15">
    <source>
        <dbReference type="ARBA" id="ARBA00040883"/>
    </source>
</evidence>
<dbReference type="EC" id="2.7.1.33" evidence="6 16"/>
<comment type="subunit">
    <text evidence="5 16">Homodimer.</text>
</comment>
<dbReference type="NCBIfam" id="NF009871">
    <property type="entry name" value="PRK13331.1"/>
    <property type="match status" value="1"/>
</dbReference>
<evidence type="ECO:0000256" key="1">
    <source>
        <dbReference type="ARBA" id="ARBA00001206"/>
    </source>
</evidence>
<evidence type="ECO:0000256" key="7">
    <source>
        <dbReference type="ARBA" id="ARBA00022490"/>
    </source>
</evidence>
<dbReference type="InterPro" id="IPR004619">
    <property type="entry name" value="Type_III_PanK"/>
</dbReference>
<dbReference type="PANTHER" id="PTHR34265">
    <property type="entry name" value="TYPE III PANTOTHENATE KINASE"/>
    <property type="match status" value="1"/>
</dbReference>
<dbReference type="SUPFAM" id="SSF53067">
    <property type="entry name" value="Actin-like ATPase domain"/>
    <property type="match status" value="2"/>
</dbReference>
<evidence type="ECO:0000256" key="4">
    <source>
        <dbReference type="ARBA" id="ARBA00005225"/>
    </source>
</evidence>
<keyword evidence="9 16" id="KW-0547">Nucleotide-binding</keyword>
<dbReference type="NCBIfam" id="TIGR00671">
    <property type="entry name" value="baf"/>
    <property type="match status" value="1"/>
</dbReference>
<evidence type="ECO:0000256" key="3">
    <source>
        <dbReference type="ARBA" id="ARBA00004496"/>
    </source>
</evidence>
<reference evidence="17" key="1">
    <citation type="submission" date="2020-02" db="EMBL/GenBank/DDBJ databases">
        <authorList>
            <person name="Meier V. D."/>
        </authorList>
    </citation>
    <scope>NUCLEOTIDE SEQUENCE</scope>
    <source>
        <strain evidence="17">AVDCRST_MAG94</strain>
    </source>
</reference>
<comment type="cofactor">
    <cofactor evidence="2">
        <name>K(+)</name>
        <dbReference type="ChEBI" id="CHEBI:29103"/>
    </cofactor>
</comment>
<keyword evidence="7 16" id="KW-0963">Cytoplasm</keyword>
<feature type="binding site" evidence="16">
    <location>
        <position position="136"/>
    </location>
    <ligand>
        <name>ATP</name>
        <dbReference type="ChEBI" id="CHEBI:30616"/>
    </ligand>
</feature>
<comment type="catalytic activity">
    <reaction evidence="1 16">
        <text>(R)-pantothenate + ATP = (R)-4'-phosphopantothenate + ADP + H(+)</text>
        <dbReference type="Rhea" id="RHEA:16373"/>
        <dbReference type="ChEBI" id="CHEBI:10986"/>
        <dbReference type="ChEBI" id="CHEBI:15378"/>
        <dbReference type="ChEBI" id="CHEBI:29032"/>
        <dbReference type="ChEBI" id="CHEBI:30616"/>
        <dbReference type="ChEBI" id="CHEBI:456216"/>
        <dbReference type="EC" id="2.7.1.33"/>
    </reaction>
</comment>
<dbReference type="GO" id="GO:0005737">
    <property type="term" value="C:cytoplasm"/>
    <property type="evidence" value="ECO:0007669"/>
    <property type="project" value="UniProtKB-SubCell"/>
</dbReference>
<comment type="cofactor">
    <cofactor evidence="16">
        <name>NH4(+)</name>
        <dbReference type="ChEBI" id="CHEBI:28938"/>
    </cofactor>
    <cofactor evidence="16">
        <name>K(+)</name>
        <dbReference type="ChEBI" id="CHEBI:29103"/>
    </cofactor>
    <text evidence="16">A monovalent cation. Ammonium or potassium.</text>
</comment>
<evidence type="ECO:0000256" key="10">
    <source>
        <dbReference type="ARBA" id="ARBA00022777"/>
    </source>
</evidence>
<feature type="binding site" evidence="16">
    <location>
        <begin position="11"/>
        <end position="18"/>
    </location>
    <ligand>
        <name>ATP</name>
        <dbReference type="ChEBI" id="CHEBI:30616"/>
    </ligand>
</feature>
<dbReference type="GO" id="GO:0046872">
    <property type="term" value="F:metal ion binding"/>
    <property type="evidence" value="ECO:0007669"/>
    <property type="project" value="UniProtKB-KW"/>
</dbReference>
<evidence type="ECO:0000256" key="13">
    <source>
        <dbReference type="ARBA" id="ARBA00022993"/>
    </source>
</evidence>
<keyword evidence="8 16" id="KW-0808">Transferase</keyword>
<evidence type="ECO:0000256" key="14">
    <source>
        <dbReference type="ARBA" id="ARBA00038036"/>
    </source>
</evidence>
<dbReference type="CDD" id="cd24015">
    <property type="entry name" value="ASKHA_NBD_PanK-III"/>
    <property type="match status" value="1"/>
</dbReference>
<evidence type="ECO:0000313" key="17">
    <source>
        <dbReference type="EMBL" id="CAA9303911.1"/>
    </source>
</evidence>
<evidence type="ECO:0000256" key="11">
    <source>
        <dbReference type="ARBA" id="ARBA00022840"/>
    </source>
</evidence>
<name>A0A6J4KHK5_9CYAN</name>
<dbReference type="PANTHER" id="PTHR34265:SF1">
    <property type="entry name" value="TYPE III PANTOTHENATE KINASE"/>
    <property type="match status" value="1"/>
</dbReference>
<evidence type="ECO:0000256" key="9">
    <source>
        <dbReference type="ARBA" id="ARBA00022741"/>
    </source>
</evidence>
<proteinExistence type="inferred from homology"/>
<feature type="binding site" evidence="16">
    <location>
        <position position="199"/>
    </location>
    <ligand>
        <name>substrate</name>
    </ligand>
</feature>
<evidence type="ECO:0000256" key="16">
    <source>
        <dbReference type="HAMAP-Rule" id="MF_01274"/>
    </source>
</evidence>
<organism evidence="17">
    <name type="scientific">uncultured Leptolyngbya sp</name>
    <dbReference type="NCBI Taxonomy" id="332963"/>
    <lineage>
        <taxon>Bacteria</taxon>
        <taxon>Bacillati</taxon>
        <taxon>Cyanobacteriota</taxon>
        <taxon>Cyanophyceae</taxon>
        <taxon>Leptolyngbyales</taxon>
        <taxon>Leptolyngbyaceae</taxon>
        <taxon>Leptolyngbya group</taxon>
        <taxon>Leptolyngbya</taxon>
        <taxon>environmental samples</taxon>
    </lineage>
</organism>
<dbReference type="InterPro" id="IPR043129">
    <property type="entry name" value="ATPase_NBD"/>
</dbReference>
<comment type="function">
    <text evidence="16">Catalyzes the phosphorylation of pantothenate (Pan), the first step in CoA biosynthesis.</text>
</comment>
<feature type="active site" description="Proton acceptor" evidence="16">
    <location>
        <position position="113"/>
    </location>
</feature>
<keyword evidence="11 16" id="KW-0067">ATP-binding</keyword>
<dbReference type="EMBL" id="CADCTY010000184">
    <property type="protein sequence ID" value="CAA9303911.1"/>
    <property type="molecule type" value="Genomic_DNA"/>
</dbReference>
<dbReference type="AlphaFoldDB" id="A0A6J4KHK5"/>
<dbReference type="HAMAP" id="MF_01274">
    <property type="entry name" value="Pantothen_kinase_3"/>
    <property type="match status" value="1"/>
</dbReference>
<evidence type="ECO:0000256" key="5">
    <source>
        <dbReference type="ARBA" id="ARBA00011738"/>
    </source>
</evidence>
<comment type="pathway">
    <text evidence="4 16">Cofactor biosynthesis; coenzyme A biosynthesis; CoA from (R)-pantothenate: step 1/5.</text>
</comment>
<dbReference type="GO" id="GO:0005524">
    <property type="term" value="F:ATP binding"/>
    <property type="evidence" value="ECO:0007669"/>
    <property type="project" value="UniProtKB-UniRule"/>
</dbReference>
<evidence type="ECO:0000256" key="12">
    <source>
        <dbReference type="ARBA" id="ARBA00022958"/>
    </source>
</evidence>
<dbReference type="Pfam" id="PF03309">
    <property type="entry name" value="Pan_kinase"/>
    <property type="match status" value="1"/>
</dbReference>
<feature type="binding site" evidence="16">
    <location>
        <position position="133"/>
    </location>
    <ligand>
        <name>K(+)</name>
        <dbReference type="ChEBI" id="CHEBI:29103"/>
    </ligand>
</feature>
<comment type="subcellular location">
    <subcellularLocation>
        <location evidence="3 16">Cytoplasm</location>
    </subcellularLocation>
</comment>
<keyword evidence="12 16" id="KW-0630">Potassium</keyword>
<sequence length="279" mass="30153">MSCSDRWLALSIGNSRSHWALFSGNNLQQTWDTPHLSAADVQQLIDTQFTANQFIKRDTTPPSPHCDSDTPISLWITSVVPQQGQLWQEYVAAHFITLEQVPLAGLYPTLGIDRALAALGAIAIMHSPVLVIDAGTALTFTGVDGTQLIGGAILPGLGLQFQTLQQATAALPNALPAVLPASEERVALQFLPPRWALNTADAIASGIIYTLLAGLQAFVNDWWQQFPASPVLLTGGDRDRLHAYLTAAMPAMASKLTVEPHLIFWGMRSVRGERLKAKG</sequence>
<keyword evidence="10 16" id="KW-0418">Kinase</keyword>
<comment type="similarity">
    <text evidence="14 16">Belongs to the type III pantothenate kinase family.</text>
</comment>
<dbReference type="GO" id="GO:0015937">
    <property type="term" value="P:coenzyme A biosynthetic process"/>
    <property type="evidence" value="ECO:0007669"/>
    <property type="project" value="UniProtKB-UniRule"/>
</dbReference>
<keyword evidence="13 16" id="KW-0173">Coenzyme A biosynthesis</keyword>
<dbReference type="Gene3D" id="3.30.420.40">
    <property type="match status" value="1"/>
</dbReference>
<feature type="binding site" evidence="16">
    <location>
        <position position="107"/>
    </location>
    <ligand>
        <name>substrate</name>
    </ligand>
</feature>
<gene>
    <name evidence="16" type="primary">coaX</name>
    <name evidence="17" type="ORF">AVDCRST_MAG94-551</name>
</gene>
<protein>
    <recommendedName>
        <fullName evidence="15 16">Type III pantothenate kinase</fullName>
        <ecNumber evidence="6 16">2.7.1.33</ecNumber>
    </recommendedName>
    <alternativeName>
        <fullName evidence="16">PanK-III</fullName>
    </alternativeName>
    <alternativeName>
        <fullName evidence="16">Pantothenic acid kinase</fullName>
    </alternativeName>
</protein>
<keyword evidence="16" id="KW-0479">Metal-binding</keyword>
<evidence type="ECO:0000256" key="8">
    <source>
        <dbReference type="ARBA" id="ARBA00022679"/>
    </source>
</evidence>